<keyword evidence="1" id="KW-0812">Transmembrane</keyword>
<accession>A0AAC9UN81</accession>
<evidence type="ECO:0000313" key="2">
    <source>
        <dbReference type="EMBL" id="ASN59591.1"/>
    </source>
</evidence>
<dbReference type="Proteomes" id="UP000199749">
    <property type="component" value="Chromosome"/>
</dbReference>
<proteinExistence type="predicted"/>
<keyword evidence="1" id="KW-0472">Membrane</keyword>
<gene>
    <name evidence="2" type="ORF">CG419_02685</name>
</gene>
<name>A0AAC9UN81_LATCU</name>
<dbReference type="EMBL" id="CP022474">
    <property type="protein sequence ID" value="ASN59591.1"/>
    <property type="molecule type" value="Genomic_DNA"/>
</dbReference>
<sequence length="134" mass="15287">MGIFDFLGRKNGFDGIVPLSWAVSSNGSVIGNIYGADRRFLADYGEIGIPIMNAIMGVFYGGFYGILLKKLKKHNFSPILLTIYAYLLYATFFQFIEGYFFFSIISINTLAYIIFIIFAFYFIKIVSLIRFSKE</sequence>
<protein>
    <submittedName>
        <fullName evidence="2">Uncharacterized protein</fullName>
    </submittedName>
</protein>
<feature type="transmembrane region" description="Helical" evidence="1">
    <location>
        <begin position="47"/>
        <end position="67"/>
    </location>
</feature>
<feature type="transmembrane region" description="Helical" evidence="1">
    <location>
        <begin position="102"/>
        <end position="123"/>
    </location>
</feature>
<dbReference type="AlphaFoldDB" id="A0AAC9UN81"/>
<evidence type="ECO:0000313" key="3">
    <source>
        <dbReference type="Proteomes" id="UP000199749"/>
    </source>
</evidence>
<reference evidence="2 3" key="1">
    <citation type="submission" date="2017-07" db="EMBL/GenBank/DDBJ databases">
        <title>Lactobacillus curvatus MRS6 whole genome.</title>
        <authorList>
            <person name="Jans C."/>
            <person name="Lagler S."/>
            <person name="Lacroix C."/>
            <person name="Meile L."/>
            <person name="Stevens M.J.A."/>
        </authorList>
    </citation>
    <scope>NUCLEOTIDE SEQUENCE [LARGE SCALE GENOMIC DNA]</scope>
    <source>
        <strain evidence="2 3">MRS6</strain>
    </source>
</reference>
<evidence type="ECO:0000256" key="1">
    <source>
        <dbReference type="SAM" id="Phobius"/>
    </source>
</evidence>
<feature type="transmembrane region" description="Helical" evidence="1">
    <location>
        <begin position="79"/>
        <end position="96"/>
    </location>
</feature>
<organism evidence="2 3">
    <name type="scientific">Latilactobacillus curvatus</name>
    <name type="common">Lactobacillus curvatus</name>
    <dbReference type="NCBI Taxonomy" id="28038"/>
    <lineage>
        <taxon>Bacteria</taxon>
        <taxon>Bacillati</taxon>
        <taxon>Bacillota</taxon>
        <taxon>Bacilli</taxon>
        <taxon>Lactobacillales</taxon>
        <taxon>Lactobacillaceae</taxon>
        <taxon>Latilactobacillus</taxon>
    </lineage>
</organism>
<keyword evidence="1" id="KW-1133">Transmembrane helix</keyword>